<accession>A0A2P5YRE8</accession>
<sequence length="87" mass="9961">MAPEYALDGLFSVKSNVFSFGIMMHSAEKRNMRFYQVEDDAPSLVGYEDLSERSTMGDVVLILGGIQVIDWVLRYFPIGFGHLLRRR</sequence>
<dbReference type="OrthoDB" id="688481at2759"/>
<evidence type="ECO:0000313" key="2">
    <source>
        <dbReference type="Proteomes" id="UP000239757"/>
    </source>
</evidence>
<dbReference type="InterPro" id="IPR011009">
    <property type="entry name" value="Kinase-like_dom_sf"/>
</dbReference>
<reference evidence="1 2" key="1">
    <citation type="submission" date="2015-01" db="EMBL/GenBank/DDBJ databases">
        <title>Genome of allotetraploid Gossypium barbadense reveals genomic plasticity and fiber elongation in cotton evolution.</title>
        <authorList>
            <person name="Chen X."/>
            <person name="Liu X."/>
            <person name="Zhao B."/>
            <person name="Zheng H."/>
            <person name="Hu Y."/>
            <person name="Lu G."/>
            <person name="Yang C."/>
            <person name="Chen J."/>
            <person name="Shan C."/>
            <person name="Zhang L."/>
            <person name="Zhou Y."/>
            <person name="Wang L."/>
            <person name="Guo W."/>
            <person name="Bai Y."/>
            <person name="Ruan J."/>
            <person name="Shangguan X."/>
            <person name="Mao Y."/>
            <person name="Jiang J."/>
            <person name="Zhu Y."/>
            <person name="Lei J."/>
            <person name="Kang H."/>
            <person name="Chen S."/>
            <person name="He X."/>
            <person name="Wang R."/>
            <person name="Wang Y."/>
            <person name="Chen J."/>
            <person name="Wang L."/>
            <person name="Yu S."/>
            <person name="Wang B."/>
            <person name="Wei J."/>
            <person name="Song S."/>
            <person name="Lu X."/>
            <person name="Gao Z."/>
            <person name="Gu W."/>
            <person name="Deng X."/>
            <person name="Ma D."/>
            <person name="Wang S."/>
            <person name="Liang W."/>
            <person name="Fang L."/>
            <person name="Cai C."/>
            <person name="Zhu X."/>
            <person name="Zhou B."/>
            <person name="Zhang Y."/>
            <person name="Chen Z."/>
            <person name="Xu S."/>
            <person name="Zhu R."/>
            <person name="Wang S."/>
            <person name="Zhang T."/>
            <person name="Zhao G."/>
        </authorList>
    </citation>
    <scope>NUCLEOTIDE SEQUENCE [LARGE SCALE GENOMIC DNA]</scope>
    <source>
        <strain evidence="2">cv. Xinhai21</strain>
        <tissue evidence="1">Leaf</tissue>
    </source>
</reference>
<dbReference type="AlphaFoldDB" id="A0A2P5YRE8"/>
<gene>
    <name evidence="1" type="ORF">GOBAR_AA02399</name>
</gene>
<dbReference type="EMBL" id="KZ662861">
    <property type="protein sequence ID" value="PPS18180.1"/>
    <property type="molecule type" value="Genomic_DNA"/>
</dbReference>
<dbReference type="SUPFAM" id="SSF56112">
    <property type="entry name" value="Protein kinase-like (PK-like)"/>
    <property type="match status" value="1"/>
</dbReference>
<name>A0A2P5YRE8_GOSBA</name>
<dbReference type="Proteomes" id="UP000239757">
    <property type="component" value="Unassembled WGS sequence"/>
</dbReference>
<proteinExistence type="predicted"/>
<organism evidence="1 2">
    <name type="scientific">Gossypium barbadense</name>
    <name type="common">Sea Island cotton</name>
    <name type="synonym">Hibiscus barbadensis</name>
    <dbReference type="NCBI Taxonomy" id="3634"/>
    <lineage>
        <taxon>Eukaryota</taxon>
        <taxon>Viridiplantae</taxon>
        <taxon>Streptophyta</taxon>
        <taxon>Embryophyta</taxon>
        <taxon>Tracheophyta</taxon>
        <taxon>Spermatophyta</taxon>
        <taxon>Magnoliopsida</taxon>
        <taxon>eudicotyledons</taxon>
        <taxon>Gunneridae</taxon>
        <taxon>Pentapetalae</taxon>
        <taxon>rosids</taxon>
        <taxon>malvids</taxon>
        <taxon>Malvales</taxon>
        <taxon>Malvaceae</taxon>
        <taxon>Malvoideae</taxon>
        <taxon>Gossypium</taxon>
    </lineage>
</organism>
<evidence type="ECO:0000313" key="1">
    <source>
        <dbReference type="EMBL" id="PPS18180.1"/>
    </source>
</evidence>
<protein>
    <submittedName>
        <fullName evidence="1">Uncharacterized protein</fullName>
    </submittedName>
</protein>